<dbReference type="PANTHER" id="PTHR43767:SF11">
    <property type="entry name" value="MEDIUM-CHAIN-FATTY-ACID--COA LIGASE"/>
    <property type="match status" value="1"/>
</dbReference>
<dbReference type="GeneID" id="64464236"/>
<evidence type="ECO:0000259" key="1">
    <source>
        <dbReference type="Pfam" id="PF00501"/>
    </source>
</evidence>
<protein>
    <submittedName>
        <fullName evidence="4">Long-chain-fatty-acid--CoA ligase</fullName>
    </submittedName>
</protein>
<organism evidence="4 6">
    <name type="scientific">Pseudomonas cannabina</name>
    <dbReference type="NCBI Taxonomy" id="86840"/>
    <lineage>
        <taxon>Bacteria</taxon>
        <taxon>Pseudomonadati</taxon>
        <taxon>Pseudomonadota</taxon>
        <taxon>Gammaproteobacteria</taxon>
        <taxon>Pseudomonadales</taxon>
        <taxon>Pseudomonadaceae</taxon>
        <taxon>Pseudomonas</taxon>
    </lineage>
</organism>
<dbReference type="RefSeq" id="WP_054079622.1">
    <property type="nucleotide sequence ID" value="NZ_CP178532.1"/>
</dbReference>
<dbReference type="NCBIfam" id="NF004837">
    <property type="entry name" value="PRK06187.1"/>
    <property type="match status" value="1"/>
</dbReference>
<dbReference type="CDD" id="cd12119">
    <property type="entry name" value="ttLC_FACS_AlkK_like"/>
    <property type="match status" value="1"/>
</dbReference>
<feature type="domain" description="AMP-binding enzyme C-terminal" evidence="2">
    <location>
        <begin position="456"/>
        <end position="536"/>
    </location>
</feature>
<evidence type="ECO:0000313" key="6">
    <source>
        <dbReference type="Proteomes" id="UP000270524"/>
    </source>
</evidence>
<dbReference type="Gene3D" id="3.40.50.12780">
    <property type="entry name" value="N-terminal domain of ligase-like"/>
    <property type="match status" value="1"/>
</dbReference>
<dbReference type="Pfam" id="PF00501">
    <property type="entry name" value="AMP-binding"/>
    <property type="match status" value="1"/>
</dbReference>
<gene>
    <name evidence="4" type="ORF">ALQ51_05358</name>
    <name evidence="3" type="ORF">ALQ53_04567</name>
</gene>
<dbReference type="InterPro" id="IPR025110">
    <property type="entry name" value="AMP-bd_C"/>
</dbReference>
<dbReference type="AlphaFoldDB" id="A0A3M3QYJ6"/>
<sequence>MLQTRVLPPAEGAHRYPLLIKSLLLSGRRYERTREIVYRDAVRFTYATLNERICRLANALTAADVKAGDTVAVMDWDSHRYLECMFAIPMIGAVIHTVNVRLSPEQIAFTINHADDRLVLVNSEFVGLYQAMSGHLTTVEKTLLLTDQPEKTVELPNLIGEYEELLAAASPDYTFEDFDENSVATTFYTTGTTGNPKGVYFTHRQLVLHTLGLATIMGSIDSTRLLGTEDVYMPITPMFHVHAWGIPYAATMLGLKQVYPGRYEPELLVELWRREKVTFSHCVPTILQMLLNAKGAQGTDFGGWKIIIGGSALTRSLYQAAKAKGIQLTAAYGMSETGPLISVAHINEELKAGSEDERITYRIKAGVPGMLVEAAIIDQQGNFLPADGETQGELVLRAPWLTESYIGEPEKGAELWAGGWLHTGDVATLDNMGFIDIRDRIKDVIKTGGEWISSLELEDLCSRHPAVREVAVVGIADPQWGERPFALLVIRDGHQFDAQQLKEHLKPFVEQGQINKWAIPSQIALVTEIPKTSVGKLDKKRMRLDIVEWQNSNSAFLSTL</sequence>
<dbReference type="InterPro" id="IPR000873">
    <property type="entry name" value="AMP-dep_synth/lig_dom"/>
</dbReference>
<dbReference type="Pfam" id="PF13193">
    <property type="entry name" value="AMP-binding_C"/>
    <property type="match status" value="1"/>
</dbReference>
<feature type="domain" description="AMP-dependent synthetase/ligase" evidence="1">
    <location>
        <begin position="29"/>
        <end position="405"/>
    </location>
</feature>
<comment type="caution">
    <text evidence="4">The sequence shown here is derived from an EMBL/GenBank/DDBJ whole genome shotgun (WGS) entry which is preliminary data.</text>
</comment>
<dbReference type="Gene3D" id="3.30.300.30">
    <property type="match status" value="1"/>
</dbReference>
<dbReference type="EMBL" id="RBPJ01000286">
    <property type="protein sequence ID" value="RMN89093.1"/>
    <property type="molecule type" value="Genomic_DNA"/>
</dbReference>
<dbReference type="GO" id="GO:0016877">
    <property type="term" value="F:ligase activity, forming carbon-sulfur bonds"/>
    <property type="evidence" value="ECO:0007669"/>
    <property type="project" value="UniProtKB-ARBA"/>
</dbReference>
<proteinExistence type="predicted"/>
<reference evidence="5 6" key="1">
    <citation type="submission" date="2018-08" db="EMBL/GenBank/DDBJ databases">
        <title>Recombination of ecologically and evolutionarily significant loci maintains genetic cohesion in the Pseudomonas syringae species complex.</title>
        <authorList>
            <person name="Dillon M."/>
            <person name="Thakur S."/>
            <person name="Almeida R.N.D."/>
            <person name="Weir B.S."/>
            <person name="Guttman D.S."/>
        </authorList>
    </citation>
    <scope>NUCLEOTIDE SEQUENCE [LARGE SCALE GENOMIC DNA]</scope>
    <source>
        <strain evidence="3 5">ICMP 15201</strain>
        <strain evidence="4 6">ICMP 15203</strain>
    </source>
</reference>
<evidence type="ECO:0000313" key="4">
    <source>
        <dbReference type="EMBL" id="RMN89093.1"/>
    </source>
</evidence>
<name>A0A3M3QYJ6_PSECA</name>
<evidence type="ECO:0000313" key="5">
    <source>
        <dbReference type="Proteomes" id="UP000269335"/>
    </source>
</evidence>
<dbReference type="InterPro" id="IPR050237">
    <property type="entry name" value="ATP-dep_AMP-bd_enzyme"/>
</dbReference>
<dbReference type="Proteomes" id="UP000270524">
    <property type="component" value="Unassembled WGS sequence"/>
</dbReference>
<dbReference type="PANTHER" id="PTHR43767">
    <property type="entry name" value="LONG-CHAIN-FATTY-ACID--COA LIGASE"/>
    <property type="match status" value="1"/>
</dbReference>
<dbReference type="EMBL" id="RBPH01000072">
    <property type="protein sequence ID" value="RMN83502.1"/>
    <property type="molecule type" value="Genomic_DNA"/>
</dbReference>
<dbReference type="InterPro" id="IPR042099">
    <property type="entry name" value="ANL_N_sf"/>
</dbReference>
<evidence type="ECO:0000259" key="2">
    <source>
        <dbReference type="Pfam" id="PF13193"/>
    </source>
</evidence>
<dbReference type="SUPFAM" id="SSF56801">
    <property type="entry name" value="Acetyl-CoA synthetase-like"/>
    <property type="match status" value="1"/>
</dbReference>
<keyword evidence="4" id="KW-0436">Ligase</keyword>
<dbReference type="InterPro" id="IPR045851">
    <property type="entry name" value="AMP-bd_C_sf"/>
</dbReference>
<accession>A0A3M3QYJ6</accession>
<dbReference type="Proteomes" id="UP000269335">
    <property type="component" value="Unassembled WGS sequence"/>
</dbReference>
<evidence type="ECO:0000313" key="3">
    <source>
        <dbReference type="EMBL" id="RMN83502.1"/>
    </source>
</evidence>